<protein>
    <recommendedName>
        <fullName evidence="6">Acyl-CoA oxidase C-terminal domain-containing protein</fullName>
    </recommendedName>
</protein>
<evidence type="ECO:0000256" key="4">
    <source>
        <dbReference type="ARBA" id="ARBA00023002"/>
    </source>
</evidence>
<keyword evidence="3" id="KW-0276">Fatty acid metabolism</keyword>
<keyword evidence="4" id="KW-0560">Oxidoreductase</keyword>
<keyword evidence="8" id="KW-1185">Reference proteome</keyword>
<comment type="similarity">
    <text evidence="2">Belongs to the acyl-CoA oxidase family.</text>
</comment>
<proteinExistence type="inferred from homology"/>
<dbReference type="PANTHER" id="PTHR10909:SF390">
    <property type="entry name" value="PEROXISOMAL ACYL-COENZYME A OXIDASE 3"/>
    <property type="match status" value="1"/>
</dbReference>
<sequence>MLGMAYAEHTAIKWAADTYRQLDNPQISQVLLRMPALYGLYCLEKHLASLYIGGYCYGEEFGEGVRSAIRRLEDDLLPDAVALVDAIAPPDFVLNSALGLSTGTPYEELVKEFRSHPNTKPKWWQDLRDFLKENATKSKL</sequence>
<dbReference type="PANTHER" id="PTHR10909">
    <property type="entry name" value="ELECTRON TRANSPORT OXIDOREDUCTASE"/>
    <property type="match status" value="1"/>
</dbReference>
<evidence type="ECO:0000256" key="5">
    <source>
        <dbReference type="ARBA" id="ARBA00023098"/>
    </source>
</evidence>
<dbReference type="InterPro" id="IPR036250">
    <property type="entry name" value="AcylCo_DH-like_C"/>
</dbReference>
<dbReference type="AlphaFoldDB" id="A0A3P7J6K2"/>
<dbReference type="InterPro" id="IPR002655">
    <property type="entry name" value="Acyl-CoA_oxidase_C"/>
</dbReference>
<name>A0A3P7J6K2_STRVU</name>
<evidence type="ECO:0000313" key="7">
    <source>
        <dbReference type="EMBL" id="VDM78876.1"/>
    </source>
</evidence>
<dbReference type="OrthoDB" id="5838441at2759"/>
<dbReference type="FunFam" id="1.20.140.10:FF:000007">
    <property type="entry name" value="Acyl-coenzyme A oxidase"/>
    <property type="match status" value="1"/>
</dbReference>
<dbReference type="Pfam" id="PF01756">
    <property type="entry name" value="ACOX"/>
    <property type="match status" value="1"/>
</dbReference>
<evidence type="ECO:0000256" key="2">
    <source>
        <dbReference type="ARBA" id="ARBA00006288"/>
    </source>
</evidence>
<keyword evidence="5" id="KW-0443">Lipid metabolism</keyword>
<organism evidence="7 8">
    <name type="scientific">Strongylus vulgaris</name>
    <name type="common">Blood worm</name>
    <dbReference type="NCBI Taxonomy" id="40348"/>
    <lineage>
        <taxon>Eukaryota</taxon>
        <taxon>Metazoa</taxon>
        <taxon>Ecdysozoa</taxon>
        <taxon>Nematoda</taxon>
        <taxon>Chromadorea</taxon>
        <taxon>Rhabditida</taxon>
        <taxon>Rhabditina</taxon>
        <taxon>Rhabditomorpha</taxon>
        <taxon>Strongyloidea</taxon>
        <taxon>Strongylidae</taxon>
        <taxon>Strongylus</taxon>
    </lineage>
</organism>
<dbReference type="InterPro" id="IPR012258">
    <property type="entry name" value="Acyl-CoA_oxidase"/>
</dbReference>
<feature type="domain" description="Acyl-CoA oxidase C-terminal" evidence="6">
    <location>
        <begin position="4"/>
        <end position="127"/>
    </location>
</feature>
<gene>
    <name evidence="7" type="ORF">SVUK_LOCUS13874</name>
</gene>
<dbReference type="Proteomes" id="UP000270094">
    <property type="component" value="Unassembled WGS sequence"/>
</dbReference>
<evidence type="ECO:0000256" key="3">
    <source>
        <dbReference type="ARBA" id="ARBA00022832"/>
    </source>
</evidence>
<dbReference type="SUPFAM" id="SSF47203">
    <property type="entry name" value="Acyl-CoA dehydrogenase C-terminal domain-like"/>
    <property type="match status" value="1"/>
</dbReference>
<evidence type="ECO:0000313" key="8">
    <source>
        <dbReference type="Proteomes" id="UP000270094"/>
    </source>
</evidence>
<dbReference type="GO" id="GO:0005504">
    <property type="term" value="F:fatty acid binding"/>
    <property type="evidence" value="ECO:0007669"/>
    <property type="project" value="TreeGrafter"/>
</dbReference>
<dbReference type="GO" id="GO:0016402">
    <property type="term" value="F:pristanoyl-CoA oxidase activity"/>
    <property type="evidence" value="ECO:0007669"/>
    <property type="project" value="TreeGrafter"/>
</dbReference>
<dbReference type="GO" id="GO:0055088">
    <property type="term" value="P:lipid homeostasis"/>
    <property type="evidence" value="ECO:0007669"/>
    <property type="project" value="TreeGrafter"/>
</dbReference>
<dbReference type="GO" id="GO:0033540">
    <property type="term" value="P:fatty acid beta-oxidation using acyl-CoA oxidase"/>
    <property type="evidence" value="ECO:0007669"/>
    <property type="project" value="TreeGrafter"/>
</dbReference>
<accession>A0A3P7J6K2</accession>
<comment type="pathway">
    <text evidence="1">Lipid metabolism.</text>
</comment>
<dbReference type="Gene3D" id="1.20.140.10">
    <property type="entry name" value="Butyryl-CoA Dehydrogenase, subunit A, domain 3"/>
    <property type="match status" value="1"/>
</dbReference>
<dbReference type="EMBL" id="UYYB01103220">
    <property type="protein sequence ID" value="VDM78876.1"/>
    <property type="molecule type" value="Genomic_DNA"/>
</dbReference>
<dbReference type="GO" id="GO:0005777">
    <property type="term" value="C:peroxisome"/>
    <property type="evidence" value="ECO:0007669"/>
    <property type="project" value="InterPro"/>
</dbReference>
<evidence type="ECO:0000259" key="6">
    <source>
        <dbReference type="Pfam" id="PF01756"/>
    </source>
</evidence>
<dbReference type="GO" id="GO:0071949">
    <property type="term" value="F:FAD binding"/>
    <property type="evidence" value="ECO:0007669"/>
    <property type="project" value="InterPro"/>
</dbReference>
<evidence type="ECO:0000256" key="1">
    <source>
        <dbReference type="ARBA" id="ARBA00005189"/>
    </source>
</evidence>
<reference evidence="7 8" key="1">
    <citation type="submission" date="2018-11" db="EMBL/GenBank/DDBJ databases">
        <authorList>
            <consortium name="Pathogen Informatics"/>
        </authorList>
    </citation>
    <scope>NUCLEOTIDE SEQUENCE [LARGE SCALE GENOMIC DNA]</scope>
</reference>